<gene>
    <name evidence="1" type="ORF">GCM10011514_05040</name>
</gene>
<reference evidence="1" key="1">
    <citation type="journal article" date="2014" name="Int. J. Syst. Evol. Microbiol.">
        <title>Complete genome sequence of Corynebacterium casei LMG S-19264T (=DSM 44701T), isolated from a smear-ripened cheese.</title>
        <authorList>
            <consortium name="US DOE Joint Genome Institute (JGI-PGF)"/>
            <person name="Walter F."/>
            <person name="Albersmeier A."/>
            <person name="Kalinowski J."/>
            <person name="Ruckert C."/>
        </authorList>
    </citation>
    <scope>NUCLEOTIDE SEQUENCE</scope>
    <source>
        <strain evidence="1">CGMCC 1.15958</strain>
    </source>
</reference>
<dbReference type="PROSITE" id="PS51257">
    <property type="entry name" value="PROKAR_LIPOPROTEIN"/>
    <property type="match status" value="1"/>
</dbReference>
<proteinExistence type="predicted"/>
<dbReference type="Proteomes" id="UP000609064">
    <property type="component" value="Unassembled WGS sequence"/>
</dbReference>
<organism evidence="1 2">
    <name type="scientific">Emticicia aquatilis</name>
    <dbReference type="NCBI Taxonomy" id="1537369"/>
    <lineage>
        <taxon>Bacteria</taxon>
        <taxon>Pseudomonadati</taxon>
        <taxon>Bacteroidota</taxon>
        <taxon>Cytophagia</taxon>
        <taxon>Cytophagales</taxon>
        <taxon>Leadbetterellaceae</taxon>
        <taxon>Emticicia</taxon>
    </lineage>
</organism>
<dbReference type="AlphaFoldDB" id="A0A917DKH8"/>
<reference evidence="1" key="2">
    <citation type="submission" date="2020-09" db="EMBL/GenBank/DDBJ databases">
        <authorList>
            <person name="Sun Q."/>
            <person name="Zhou Y."/>
        </authorList>
    </citation>
    <scope>NUCLEOTIDE SEQUENCE</scope>
    <source>
        <strain evidence="1">CGMCC 1.15958</strain>
    </source>
</reference>
<dbReference type="InterPro" id="IPR041662">
    <property type="entry name" value="SusD-like_2"/>
</dbReference>
<evidence type="ECO:0008006" key="3">
    <source>
        <dbReference type="Google" id="ProtNLM"/>
    </source>
</evidence>
<accession>A0A917DKH8</accession>
<sequence length="531" mass="60044">MKINKIFTSIFAVAALTLGSCEKSFEELEKDPNRPVNVPASLVLQGVESDMFNNIGRPFSAEMRWNQFYCSNYNYYATNEYTWTSGSNHYNTLKNVIKMEEEAKRAGLADVNGYSALGKFFRAFFFYEMTIRMGDLPMTEALKGIENISPKYDTQKAIFVQVLKWLDDANTDMAALITKGENSVNGDFYFGGDVRKWQKAVNAYKLRVLVALSKKEADADLNVKARFAEMMGNPTKFPLLSSVSESLQYTYNNFNKYPSNPDNFGFDATRQNMAKAYVEPLSLMNDPRVMITCEPAGAELKAGKKPSDYSAYVGASSAEDLTDMSEKAGRNNGAGFAPGVYSFQNRYRYYRNYVAETTFIVGYPEMCFNIAEAYHLGWATGDTEAWYKKGIQASMDFYGVKNGSNTMTYSRTGGREAADLATFTIDFDFEKYYAQTSVKYAGKTTKGQEQILTQKYLAFFMNSGMEAYFNWRRTGFPKFYAGVGNGNSNRIAIRWQYPLSERTTNANNYKAAIDSQFAGKDDINDMLWLLK</sequence>
<protein>
    <recommendedName>
        <fullName evidence="3">SusD/RagB family nutrient-binding outer membrane lipoprotein</fullName>
    </recommendedName>
</protein>
<keyword evidence="2" id="KW-1185">Reference proteome</keyword>
<dbReference type="SUPFAM" id="SSF48452">
    <property type="entry name" value="TPR-like"/>
    <property type="match status" value="1"/>
</dbReference>
<dbReference type="Gene3D" id="1.25.40.390">
    <property type="match status" value="1"/>
</dbReference>
<dbReference type="EMBL" id="BMKK01000001">
    <property type="protein sequence ID" value="GGD44101.1"/>
    <property type="molecule type" value="Genomic_DNA"/>
</dbReference>
<dbReference type="InterPro" id="IPR011990">
    <property type="entry name" value="TPR-like_helical_dom_sf"/>
</dbReference>
<dbReference type="RefSeq" id="WP_188764325.1">
    <property type="nucleotide sequence ID" value="NZ_BMKK01000001.1"/>
</dbReference>
<comment type="caution">
    <text evidence="1">The sequence shown here is derived from an EMBL/GenBank/DDBJ whole genome shotgun (WGS) entry which is preliminary data.</text>
</comment>
<dbReference type="Pfam" id="PF12771">
    <property type="entry name" value="SusD-like_2"/>
    <property type="match status" value="1"/>
</dbReference>
<name>A0A917DKH8_9BACT</name>
<evidence type="ECO:0000313" key="2">
    <source>
        <dbReference type="Proteomes" id="UP000609064"/>
    </source>
</evidence>
<evidence type="ECO:0000313" key="1">
    <source>
        <dbReference type="EMBL" id="GGD44101.1"/>
    </source>
</evidence>